<evidence type="ECO:0000256" key="1">
    <source>
        <dbReference type="SAM" id="Phobius"/>
    </source>
</evidence>
<dbReference type="OrthoDB" id="7874841at2"/>
<dbReference type="Proteomes" id="UP000186997">
    <property type="component" value="Unassembled WGS sequence"/>
</dbReference>
<evidence type="ECO:0000313" key="3">
    <source>
        <dbReference type="Proteomes" id="UP000186997"/>
    </source>
</evidence>
<feature type="transmembrane region" description="Helical" evidence="1">
    <location>
        <begin position="36"/>
        <end position="53"/>
    </location>
</feature>
<proteinExistence type="predicted"/>
<keyword evidence="1" id="KW-0472">Membrane</keyword>
<sequence length="62" mass="6632">MPVERLIFILVLVMAAAAATIAVVFAALDGLQASPMTGFAILSLSALCAAYVWRRYSSRNDN</sequence>
<keyword evidence="3" id="KW-1185">Reference proteome</keyword>
<reference evidence="3" key="1">
    <citation type="submission" date="2017-01" db="EMBL/GenBank/DDBJ databases">
        <authorList>
            <person name="Varghese N."/>
            <person name="Submissions S."/>
        </authorList>
    </citation>
    <scope>NUCLEOTIDE SEQUENCE [LARGE SCALE GENOMIC DNA]</scope>
    <source>
        <strain evidence="3">DSM 29591</strain>
    </source>
</reference>
<keyword evidence="1" id="KW-1133">Transmembrane helix</keyword>
<dbReference type="AlphaFoldDB" id="A0A1R3WHJ9"/>
<dbReference type="STRING" id="287098.SAMN05421665_0600"/>
<protein>
    <submittedName>
        <fullName evidence="2">Uncharacterized protein</fullName>
    </submittedName>
</protein>
<name>A0A1R3WHJ9_9RHOB</name>
<dbReference type="EMBL" id="FTPR01000001">
    <property type="protein sequence ID" value="SIT77570.1"/>
    <property type="molecule type" value="Genomic_DNA"/>
</dbReference>
<keyword evidence="1" id="KW-0812">Transmembrane</keyword>
<accession>A0A1R3WHJ9</accession>
<organism evidence="2 3">
    <name type="scientific">Yoonia rosea</name>
    <dbReference type="NCBI Taxonomy" id="287098"/>
    <lineage>
        <taxon>Bacteria</taxon>
        <taxon>Pseudomonadati</taxon>
        <taxon>Pseudomonadota</taxon>
        <taxon>Alphaproteobacteria</taxon>
        <taxon>Rhodobacterales</taxon>
        <taxon>Paracoccaceae</taxon>
        <taxon>Yoonia</taxon>
    </lineage>
</organism>
<gene>
    <name evidence="2" type="ORF">SAMN05421665_0600</name>
</gene>
<dbReference type="RefSeq" id="WP_076658299.1">
    <property type="nucleotide sequence ID" value="NZ_FTPR01000001.1"/>
</dbReference>
<evidence type="ECO:0000313" key="2">
    <source>
        <dbReference type="EMBL" id="SIT77570.1"/>
    </source>
</evidence>